<dbReference type="RefSeq" id="WP_281897719.1">
    <property type="nucleotide sequence ID" value="NZ_BSDI01000017.1"/>
</dbReference>
<keyword evidence="10" id="KW-1185">Reference proteome</keyword>
<evidence type="ECO:0000259" key="7">
    <source>
        <dbReference type="PROSITE" id="PS50853"/>
    </source>
</evidence>
<reference evidence="9" key="1">
    <citation type="submission" date="2022-12" db="EMBL/GenBank/DDBJ databases">
        <title>New Phytohabitans aurantiacus sp. RD004123 nov., an actinomycete isolated from soil.</title>
        <authorList>
            <person name="Triningsih D.W."/>
            <person name="Harunari E."/>
            <person name="Igarashi Y."/>
        </authorList>
    </citation>
    <scope>NUCLEOTIDE SEQUENCE</scope>
    <source>
        <strain evidence="9">RD004123</strain>
    </source>
</reference>
<gene>
    <name evidence="9" type="ORF">Pa4123_39080</name>
</gene>
<name>A0ABQ5QVN9_9ACTN</name>
<feature type="compositionally biased region" description="Pro residues" evidence="5">
    <location>
        <begin position="52"/>
        <end position="68"/>
    </location>
</feature>
<evidence type="ECO:0000259" key="8">
    <source>
        <dbReference type="PROSITE" id="PS51173"/>
    </source>
</evidence>
<dbReference type="PROSITE" id="PS50853">
    <property type="entry name" value="FN3"/>
    <property type="match status" value="1"/>
</dbReference>
<evidence type="ECO:0000256" key="2">
    <source>
        <dbReference type="ARBA" id="ARBA00023277"/>
    </source>
</evidence>
<dbReference type="SMART" id="SM00060">
    <property type="entry name" value="FN3"/>
    <property type="match status" value="2"/>
</dbReference>
<dbReference type="Gene3D" id="2.60.40.290">
    <property type="match status" value="1"/>
</dbReference>
<keyword evidence="1" id="KW-0378">Hydrolase</keyword>
<dbReference type="SUPFAM" id="SSF49384">
    <property type="entry name" value="Carbohydrate-binding domain"/>
    <property type="match status" value="1"/>
</dbReference>
<protein>
    <recommendedName>
        <fullName evidence="11">Hydrolase</fullName>
    </recommendedName>
</protein>
<accession>A0ABQ5QVN9</accession>
<dbReference type="InterPro" id="IPR018366">
    <property type="entry name" value="CBM2_CS"/>
</dbReference>
<evidence type="ECO:0000313" key="9">
    <source>
        <dbReference type="EMBL" id="GLH98633.1"/>
    </source>
</evidence>
<dbReference type="PROSITE" id="PS51173">
    <property type="entry name" value="CBM2"/>
    <property type="match status" value="1"/>
</dbReference>
<keyword evidence="4" id="KW-0624">Polysaccharide degradation</keyword>
<evidence type="ECO:0000256" key="1">
    <source>
        <dbReference type="ARBA" id="ARBA00022801"/>
    </source>
</evidence>
<sequence length="378" mass="38983">MSGVRSTVARRLLPGLLAAILLPAVAFAAIVVVAVPGAGAGTMLGALTTSPPTSPTPPVTPSTPGTSPFPPTAPTDLAATAVTTTSVTLTWTPSQRGCCEIVGYDIFYIPAFYDVGYHHQVGNVTTTTITANISRARQYSFVVSARDSMGRRSASSNQLVVVTPSTDTGPDTTPPTTPPGFTLVSQTALTAQLSWSPASDNVAVTGYEVYRFDGVFVSTLLATVTGTSAGVPLGPGRNQFYVRARDAAGNVSIATAAINVVGATNPPETPGQCLVTYTNTSQWRGGFVASVTIRNTSPSAAVNGWMLRFAYLGDQRVVTAWGARVTQDNAVVTAENADWNRTIPVGGSVTLGIYGSWSASNPAPTAFTLNGTSCVVGS</sequence>
<dbReference type="InterPro" id="IPR036116">
    <property type="entry name" value="FN3_sf"/>
</dbReference>
<evidence type="ECO:0000256" key="5">
    <source>
        <dbReference type="SAM" id="MobiDB-lite"/>
    </source>
</evidence>
<dbReference type="EMBL" id="BSDI01000017">
    <property type="protein sequence ID" value="GLH98633.1"/>
    <property type="molecule type" value="Genomic_DNA"/>
</dbReference>
<feature type="region of interest" description="Disordered" evidence="5">
    <location>
        <begin position="154"/>
        <end position="177"/>
    </location>
</feature>
<dbReference type="InterPro" id="IPR003961">
    <property type="entry name" value="FN3_dom"/>
</dbReference>
<dbReference type="Pfam" id="PF00553">
    <property type="entry name" value="CBM_2"/>
    <property type="match status" value="1"/>
</dbReference>
<keyword evidence="3" id="KW-0326">Glycosidase</keyword>
<evidence type="ECO:0000256" key="3">
    <source>
        <dbReference type="ARBA" id="ARBA00023295"/>
    </source>
</evidence>
<dbReference type="InterPro" id="IPR008965">
    <property type="entry name" value="CBM2/CBM3_carb-bd_dom_sf"/>
</dbReference>
<dbReference type="InterPro" id="IPR013783">
    <property type="entry name" value="Ig-like_fold"/>
</dbReference>
<evidence type="ECO:0000313" key="10">
    <source>
        <dbReference type="Proteomes" id="UP001144280"/>
    </source>
</evidence>
<evidence type="ECO:0000256" key="6">
    <source>
        <dbReference type="SAM" id="SignalP"/>
    </source>
</evidence>
<dbReference type="Proteomes" id="UP001144280">
    <property type="component" value="Unassembled WGS sequence"/>
</dbReference>
<dbReference type="InterPro" id="IPR012291">
    <property type="entry name" value="CBM2_carb-bd_dom_sf"/>
</dbReference>
<comment type="caution">
    <text evidence="9">The sequence shown here is derived from an EMBL/GenBank/DDBJ whole genome shotgun (WGS) entry which is preliminary data.</text>
</comment>
<dbReference type="InterPro" id="IPR001919">
    <property type="entry name" value="CBD2"/>
</dbReference>
<dbReference type="PROSITE" id="PS00561">
    <property type="entry name" value="CBM2_A"/>
    <property type="match status" value="1"/>
</dbReference>
<feature type="signal peptide" evidence="6">
    <location>
        <begin position="1"/>
        <end position="28"/>
    </location>
</feature>
<evidence type="ECO:0008006" key="11">
    <source>
        <dbReference type="Google" id="ProtNLM"/>
    </source>
</evidence>
<feature type="domain" description="Fibronectin type-III" evidence="7">
    <location>
        <begin position="73"/>
        <end position="166"/>
    </location>
</feature>
<proteinExistence type="predicted"/>
<dbReference type="Pfam" id="PF00041">
    <property type="entry name" value="fn3"/>
    <property type="match status" value="1"/>
</dbReference>
<dbReference type="SUPFAM" id="SSF49265">
    <property type="entry name" value="Fibronectin type III"/>
    <property type="match status" value="1"/>
</dbReference>
<feature type="chain" id="PRO_5046378355" description="Hydrolase" evidence="6">
    <location>
        <begin position="29"/>
        <end position="378"/>
    </location>
</feature>
<feature type="region of interest" description="Disordered" evidence="5">
    <location>
        <begin position="46"/>
        <end position="68"/>
    </location>
</feature>
<evidence type="ECO:0000256" key="4">
    <source>
        <dbReference type="ARBA" id="ARBA00023326"/>
    </source>
</evidence>
<keyword evidence="6" id="KW-0732">Signal</keyword>
<dbReference type="Gene3D" id="2.60.40.10">
    <property type="entry name" value="Immunoglobulins"/>
    <property type="match status" value="2"/>
</dbReference>
<organism evidence="9 10">
    <name type="scientific">Phytohabitans aurantiacus</name>
    <dbReference type="NCBI Taxonomy" id="3016789"/>
    <lineage>
        <taxon>Bacteria</taxon>
        <taxon>Bacillati</taxon>
        <taxon>Actinomycetota</taxon>
        <taxon>Actinomycetes</taxon>
        <taxon>Micromonosporales</taxon>
        <taxon>Micromonosporaceae</taxon>
    </lineage>
</organism>
<keyword evidence="2" id="KW-0119">Carbohydrate metabolism</keyword>
<dbReference type="SMART" id="SM00637">
    <property type="entry name" value="CBD_II"/>
    <property type="match status" value="1"/>
</dbReference>
<feature type="domain" description="CBM2" evidence="8">
    <location>
        <begin position="266"/>
        <end position="377"/>
    </location>
</feature>